<proteinExistence type="predicted"/>
<dbReference type="GO" id="GO:0042273">
    <property type="term" value="P:ribosomal large subunit biogenesis"/>
    <property type="evidence" value="ECO:0007669"/>
    <property type="project" value="TreeGrafter"/>
</dbReference>
<organism evidence="2 3">
    <name type="scientific">Capsicum baccatum</name>
    <name type="common">Peruvian pepper</name>
    <dbReference type="NCBI Taxonomy" id="33114"/>
    <lineage>
        <taxon>Eukaryota</taxon>
        <taxon>Viridiplantae</taxon>
        <taxon>Streptophyta</taxon>
        <taxon>Embryophyta</taxon>
        <taxon>Tracheophyta</taxon>
        <taxon>Spermatophyta</taxon>
        <taxon>Magnoliopsida</taxon>
        <taxon>eudicotyledons</taxon>
        <taxon>Gunneridae</taxon>
        <taxon>Pentapetalae</taxon>
        <taxon>asterids</taxon>
        <taxon>lamiids</taxon>
        <taxon>Solanales</taxon>
        <taxon>Solanaceae</taxon>
        <taxon>Solanoideae</taxon>
        <taxon>Capsiceae</taxon>
        <taxon>Capsicum</taxon>
    </lineage>
</organism>
<reference evidence="3" key="2">
    <citation type="journal article" date="2017" name="J. Anim. Genet.">
        <title>Multiple reference genome sequences of hot pepper reveal the massive evolution of plant disease resistance genes by retroduplication.</title>
        <authorList>
            <person name="Kim S."/>
            <person name="Park J."/>
            <person name="Yeom S.-I."/>
            <person name="Kim Y.-M."/>
            <person name="Seo E."/>
            <person name="Kim K.-T."/>
            <person name="Kim M.-S."/>
            <person name="Lee J.M."/>
            <person name="Cheong K."/>
            <person name="Shin H.-S."/>
            <person name="Kim S.-B."/>
            <person name="Han K."/>
            <person name="Lee J."/>
            <person name="Park M."/>
            <person name="Lee H.-A."/>
            <person name="Lee H.-Y."/>
            <person name="Lee Y."/>
            <person name="Oh S."/>
            <person name="Lee J.H."/>
            <person name="Choi E."/>
            <person name="Choi E."/>
            <person name="Lee S.E."/>
            <person name="Jeon J."/>
            <person name="Kim H."/>
            <person name="Choi G."/>
            <person name="Song H."/>
            <person name="Lee J."/>
            <person name="Lee S.-C."/>
            <person name="Kwon J.-K."/>
            <person name="Lee H.-Y."/>
            <person name="Koo N."/>
            <person name="Hong Y."/>
            <person name="Kim R.W."/>
            <person name="Kang W.-H."/>
            <person name="Huh J.H."/>
            <person name="Kang B.-C."/>
            <person name="Yang T.-J."/>
            <person name="Lee Y.-H."/>
            <person name="Bennetzen J.L."/>
            <person name="Choi D."/>
        </authorList>
    </citation>
    <scope>NUCLEOTIDE SEQUENCE [LARGE SCALE GENOMIC DNA]</scope>
    <source>
        <strain evidence="3">cv. PBC81</strain>
    </source>
</reference>
<dbReference type="InterPro" id="IPR056366">
    <property type="entry name" value="Ribosomal_eL24"/>
</dbReference>
<sequence>MSLLGFEPEDRSFDTNLCYFLLDTEIPSCAANFHLKDSTFEFERKCNRPERYDRNVTENTLKAIKKIDKIRVDREERHIVFIMCLFLLLTLLGKPYRMKGMKAKEQREAAKELEQSIHLVPAALDKETSLLPAKVPVPQMQSEENHMEE</sequence>
<dbReference type="OrthoDB" id="10262490at2759"/>
<protein>
    <recommendedName>
        <fullName evidence="4">Ribosome biogenesis protein RLP24</fullName>
    </recommendedName>
</protein>
<accession>A0A2G2V7Z8</accession>
<dbReference type="PANTHER" id="PTHR10792:SF8">
    <property type="entry name" value="RIBOSOME BIOGENESIS PROTEIN RLP24-RELATED"/>
    <property type="match status" value="1"/>
</dbReference>
<evidence type="ECO:0008006" key="4">
    <source>
        <dbReference type="Google" id="ProtNLM"/>
    </source>
</evidence>
<evidence type="ECO:0000256" key="1">
    <source>
        <dbReference type="SAM" id="Phobius"/>
    </source>
</evidence>
<name>A0A2G2V7Z8_CAPBA</name>
<dbReference type="GO" id="GO:0003735">
    <property type="term" value="F:structural constituent of ribosome"/>
    <property type="evidence" value="ECO:0007669"/>
    <property type="project" value="InterPro"/>
</dbReference>
<reference evidence="2 3" key="1">
    <citation type="journal article" date="2017" name="Genome Biol.">
        <title>New reference genome sequences of hot pepper reveal the massive evolution of plant disease-resistance genes by retroduplication.</title>
        <authorList>
            <person name="Kim S."/>
            <person name="Park J."/>
            <person name="Yeom S.I."/>
            <person name="Kim Y.M."/>
            <person name="Seo E."/>
            <person name="Kim K.T."/>
            <person name="Kim M.S."/>
            <person name="Lee J.M."/>
            <person name="Cheong K."/>
            <person name="Shin H.S."/>
            <person name="Kim S.B."/>
            <person name="Han K."/>
            <person name="Lee J."/>
            <person name="Park M."/>
            <person name="Lee H.A."/>
            <person name="Lee H.Y."/>
            <person name="Lee Y."/>
            <person name="Oh S."/>
            <person name="Lee J.H."/>
            <person name="Choi E."/>
            <person name="Choi E."/>
            <person name="Lee S.E."/>
            <person name="Jeon J."/>
            <person name="Kim H."/>
            <person name="Choi G."/>
            <person name="Song H."/>
            <person name="Lee J."/>
            <person name="Lee S.C."/>
            <person name="Kwon J.K."/>
            <person name="Lee H.Y."/>
            <person name="Koo N."/>
            <person name="Hong Y."/>
            <person name="Kim R.W."/>
            <person name="Kang W.H."/>
            <person name="Huh J.H."/>
            <person name="Kang B.C."/>
            <person name="Yang T.J."/>
            <person name="Lee Y.H."/>
            <person name="Bennetzen J.L."/>
            <person name="Choi D."/>
        </authorList>
    </citation>
    <scope>NUCLEOTIDE SEQUENCE [LARGE SCALE GENOMIC DNA]</scope>
    <source>
        <strain evidence="3">cv. PBC81</strain>
    </source>
</reference>
<evidence type="ECO:0000313" key="2">
    <source>
        <dbReference type="EMBL" id="PHT29111.1"/>
    </source>
</evidence>
<comment type="caution">
    <text evidence="2">The sequence shown here is derived from an EMBL/GenBank/DDBJ whole genome shotgun (WGS) entry which is preliminary data.</text>
</comment>
<dbReference type="GO" id="GO:0005730">
    <property type="term" value="C:nucleolus"/>
    <property type="evidence" value="ECO:0007669"/>
    <property type="project" value="TreeGrafter"/>
</dbReference>
<keyword evidence="1" id="KW-0812">Transmembrane</keyword>
<dbReference type="Proteomes" id="UP000224567">
    <property type="component" value="Unassembled WGS sequence"/>
</dbReference>
<dbReference type="STRING" id="33114.A0A2G2V7Z8"/>
<keyword evidence="1" id="KW-1133">Transmembrane helix</keyword>
<dbReference type="PANTHER" id="PTHR10792">
    <property type="entry name" value="60S RIBOSOMAL PROTEIN L24"/>
    <property type="match status" value="1"/>
</dbReference>
<keyword evidence="1" id="KW-0472">Membrane</keyword>
<feature type="transmembrane region" description="Helical" evidence="1">
    <location>
        <begin position="78"/>
        <end position="96"/>
    </location>
</feature>
<keyword evidence="3" id="KW-1185">Reference proteome</keyword>
<dbReference type="AlphaFoldDB" id="A0A2G2V7Z8"/>
<gene>
    <name evidence="2" type="ORF">CQW23_31283</name>
</gene>
<evidence type="ECO:0000313" key="3">
    <source>
        <dbReference type="Proteomes" id="UP000224567"/>
    </source>
</evidence>
<dbReference type="EMBL" id="MLFT02000151">
    <property type="protein sequence ID" value="PHT29111.1"/>
    <property type="molecule type" value="Genomic_DNA"/>
</dbReference>